<accession>A0A6I1ET43</accession>
<feature type="domain" description="WYL" evidence="1">
    <location>
        <begin position="162"/>
        <end position="230"/>
    </location>
</feature>
<dbReference type="PANTHER" id="PTHR34580">
    <property type="match status" value="1"/>
</dbReference>
<dbReference type="EMBL" id="WEHX01000013">
    <property type="protein sequence ID" value="KAB7661924.1"/>
    <property type="molecule type" value="Genomic_DNA"/>
</dbReference>
<evidence type="ECO:0000259" key="1">
    <source>
        <dbReference type="Pfam" id="PF13280"/>
    </source>
</evidence>
<dbReference type="RefSeq" id="WP_152157856.1">
    <property type="nucleotide sequence ID" value="NZ_WEHX01000013.1"/>
</dbReference>
<evidence type="ECO:0000313" key="2">
    <source>
        <dbReference type="EMBL" id="KAB7661924.1"/>
    </source>
</evidence>
<dbReference type="InterPro" id="IPR026881">
    <property type="entry name" value="WYL_dom"/>
</dbReference>
<dbReference type="AlphaFoldDB" id="A0A6I1ET43"/>
<dbReference type="InterPro" id="IPR051534">
    <property type="entry name" value="CBASS_pafABC_assoc_protein"/>
</dbReference>
<dbReference type="PANTHER" id="PTHR34580:SF1">
    <property type="entry name" value="PROTEIN PAFC"/>
    <property type="match status" value="1"/>
</dbReference>
<dbReference type="Proteomes" id="UP000430564">
    <property type="component" value="Unassembled WGS sequence"/>
</dbReference>
<dbReference type="OrthoDB" id="8595817at2"/>
<reference evidence="2 3" key="1">
    <citation type="submission" date="2019-10" db="EMBL/GenBank/DDBJ databases">
        <title>Genome diversity of Sutterella seckii.</title>
        <authorList>
            <person name="Chaplin A.V."/>
            <person name="Sokolova S.R."/>
            <person name="Mosin K.A."/>
            <person name="Ivanova E.L."/>
            <person name="Kochetkova T.O."/>
            <person name="Goltsov A.Y."/>
            <person name="Trofimov D.Y."/>
            <person name="Efimov B.A."/>
        </authorList>
    </citation>
    <scope>NUCLEOTIDE SEQUENCE [LARGE SCALE GENOMIC DNA]</scope>
    <source>
        <strain evidence="2 3">ASD393</strain>
    </source>
</reference>
<name>A0A6I1ET43_9BURK</name>
<dbReference type="PROSITE" id="PS52050">
    <property type="entry name" value="WYL"/>
    <property type="match status" value="1"/>
</dbReference>
<gene>
    <name evidence="2" type="ORF">GBM95_03745</name>
</gene>
<organism evidence="2 3">
    <name type="scientific">Sutterella seckii</name>
    <dbReference type="NCBI Taxonomy" id="1944635"/>
    <lineage>
        <taxon>Bacteria</taxon>
        <taxon>Pseudomonadati</taxon>
        <taxon>Pseudomonadota</taxon>
        <taxon>Betaproteobacteria</taxon>
        <taxon>Burkholderiales</taxon>
        <taxon>Sutterellaceae</taxon>
        <taxon>Sutterella</taxon>
    </lineage>
</organism>
<dbReference type="Pfam" id="PF13280">
    <property type="entry name" value="WYL"/>
    <property type="match status" value="1"/>
</dbReference>
<comment type="caution">
    <text evidence="2">The sequence shown here is derived from an EMBL/GenBank/DDBJ whole genome shotgun (WGS) entry which is preliminary data.</text>
</comment>
<protein>
    <submittedName>
        <fullName evidence="2">WYL domain-containing protein</fullName>
    </submittedName>
</protein>
<proteinExistence type="predicted"/>
<evidence type="ECO:0000313" key="3">
    <source>
        <dbReference type="Proteomes" id="UP000430564"/>
    </source>
</evidence>
<sequence>MSAEVNARSSLNEAFVMIRILELIPQHRWITMTQIRNQLAANGIPLQRRTLERYMKTIRENPQLFPVKANMDSRPYGFQWDTAGRGLHFPVLGPQETLLLRLADEYLHYLLPSSVLSGLRPLFRDARKSTEAQASSRASSWLRKVKVVSPALSFLPPQISQQVFDAVTEALLEDRMISIRYRNARDRVLEANVKPLGLVQQDVRTYLVCQFEKFSDYRHLAMHRIEAATVSCVEFERPENFDLEDYTANAPFNYSQGRTVKLELLTDDPTLIKNLSETPFNTTQTIAEKPLEDGTLAWTVTVMLEDSLLLDGWLAMRRNSILSTTKTLVRDNREKAKTPEDKSDAPVREYAGVPHTELLVENHKIVEK</sequence>